<dbReference type="Pfam" id="PF04183">
    <property type="entry name" value="IucA_IucC"/>
    <property type="match status" value="1"/>
</dbReference>
<dbReference type="Proteomes" id="UP000694232">
    <property type="component" value="Chromosome 1"/>
</dbReference>
<evidence type="ECO:0000313" key="4">
    <source>
        <dbReference type="Proteomes" id="UP000694232"/>
    </source>
</evidence>
<keyword evidence="3" id="KW-0012">Acyltransferase</keyword>
<name>A0A975UDD3_9VIBR</name>
<dbReference type="RefSeq" id="WP_218563259.1">
    <property type="nucleotide sequence ID" value="NZ_CP076643.1"/>
</dbReference>
<dbReference type="GO" id="GO:0016746">
    <property type="term" value="F:acyltransferase activity"/>
    <property type="evidence" value="ECO:0007669"/>
    <property type="project" value="UniProtKB-KW"/>
</dbReference>
<evidence type="ECO:0000313" key="3">
    <source>
        <dbReference type="EMBL" id="QXO19026.1"/>
    </source>
</evidence>
<dbReference type="PANTHER" id="PTHR34384:SF5">
    <property type="entry name" value="L-2,3-DIAMINOPROPANOATE--CITRATE LIGASE"/>
    <property type="match status" value="1"/>
</dbReference>
<evidence type="ECO:0000256" key="1">
    <source>
        <dbReference type="ARBA" id="ARBA00007832"/>
    </source>
</evidence>
<dbReference type="AlphaFoldDB" id="A0A975UDD3"/>
<dbReference type="InterPro" id="IPR022770">
    <property type="entry name" value="IucA/IucC-like_C"/>
</dbReference>
<dbReference type="PANTHER" id="PTHR34384">
    <property type="entry name" value="L-2,3-DIAMINOPROPANOATE--CITRATE LIGASE"/>
    <property type="match status" value="1"/>
</dbReference>
<dbReference type="KEGG" id="vos:KNV97_12550"/>
<protein>
    <submittedName>
        <fullName evidence="3">GNAT family N-acetyltransferase</fullName>
        <ecNumber evidence="3">2.3.1.-</ecNumber>
    </submittedName>
</protein>
<dbReference type="InterPro" id="IPR037455">
    <property type="entry name" value="LucA/IucC-like"/>
</dbReference>
<dbReference type="Pfam" id="PF13523">
    <property type="entry name" value="Acetyltransf_8"/>
    <property type="match status" value="1"/>
</dbReference>
<dbReference type="GO" id="GO:0016881">
    <property type="term" value="F:acid-amino acid ligase activity"/>
    <property type="evidence" value="ECO:0007669"/>
    <property type="project" value="UniProtKB-ARBA"/>
</dbReference>
<feature type="domain" description="Acyltransferase MbtK/IucB-like conserved" evidence="2">
    <location>
        <begin position="722"/>
        <end position="769"/>
    </location>
</feature>
<proteinExistence type="inferred from homology"/>
<accession>A0A975UDD3</accession>
<dbReference type="Pfam" id="PF06276">
    <property type="entry name" value="FhuF"/>
    <property type="match status" value="1"/>
</dbReference>
<keyword evidence="3" id="KW-0808">Transferase</keyword>
<organism evidence="3 4">
    <name type="scientific">Vibrio ostreae</name>
    <dbReference type="NCBI Taxonomy" id="2841925"/>
    <lineage>
        <taxon>Bacteria</taxon>
        <taxon>Pseudomonadati</taxon>
        <taxon>Pseudomonadota</taxon>
        <taxon>Gammaproteobacteria</taxon>
        <taxon>Vibrionales</taxon>
        <taxon>Vibrionaceae</taxon>
        <taxon>Vibrio</taxon>
    </lineage>
</organism>
<reference evidence="3" key="1">
    <citation type="submission" date="2021-06" db="EMBL/GenBank/DDBJ databases">
        <title>Vibrio nov. sp., novel gut bacterium isolated from Yellow Sea oyster.</title>
        <authorList>
            <person name="Muhammad N."/>
            <person name="Nguyen T.H."/>
            <person name="Lee Y.-J."/>
            <person name="Ko J."/>
            <person name="Kim S.-G."/>
        </authorList>
    </citation>
    <scope>NUCLEOTIDE SEQUENCE</scope>
    <source>
        <strain evidence="3">OG9-811</strain>
    </source>
</reference>
<dbReference type="EC" id="2.3.1.-" evidence="3"/>
<dbReference type="GO" id="GO:0019290">
    <property type="term" value="P:siderophore biosynthetic process"/>
    <property type="evidence" value="ECO:0007669"/>
    <property type="project" value="InterPro"/>
</dbReference>
<dbReference type="SMART" id="SM01006">
    <property type="entry name" value="AlcB"/>
    <property type="match status" value="1"/>
</dbReference>
<gene>
    <name evidence="3" type="ORF">KNV97_12550</name>
</gene>
<comment type="similarity">
    <text evidence="1">Belongs to the IucA/IucC family.</text>
</comment>
<keyword evidence="4" id="KW-1185">Reference proteome</keyword>
<sequence length="891" mass="101031">MTHALTMQHFLNSFLLETGAARVEEQVVRLPLNAGRELVIPLAYVSAAGRHRYRGELLLSTPQGLQPVDFDSAMAEIVEHYFDSVAASDKAKFVQRVLDSDSYVQRADAALHARAAVQGFIASEQNLSGGHSMHPAPKCNEPLSEQEQEAYLPEFGAQFAIEWFAVKRSCLVGEYVGGDMAQALMALFEQQTGQSVAALPGAEWLPLPLHPLQAREWRRTRGQYHLAADAVQDLKLSSGGWTATSSSRAVYHPHCPWMLKVSLPVRLTNSLRLMTEPEARRGTQFSKLMATPAGEELQQRFEHACFIQEPMWCSVQDDDGQTLDLPLVSFRHNPFYAAQDEQAPLNGERFYMLASLNQDAGAGKDNRLTAWIKAYAAQHGYTNELAARHWMSAFMQRVMAPLCVARSDYGIVMLAHQQNLLLEIEHGMPVGVAVRDCQGFGLTTLAKERFADVLDNEAPQYFMEWDELNPYHAYYVIGNTLLNTIASIAVSGIISEADLWQLCRLELDALAKQHPKDSSFYQYVLQSPTLRWKRNFFCFLSAHNEATLKDPSIIYCDIANPLQWPAGDNSLSRVHKPLPGGRRITIAEKQHTDAAAQFELLEHGRSVAAFSLRTCGDDVTELHSESVDVSDAMLWWSAIEHAFYTARLEQIRIPGWPQGSKLLSKAEFLEHSPLWLHAAQDTCAVTMTTAVNGSRHPLRPLHPTGVVFQRYFYHLKRTLTFRVIEIERDLPTFHRWHNHPVVAQMWELEGCLEEHHQYLNKQKQDDHIYGLIAEFDGVSFGYLEVYWAAEDRIGPHYQYGLFDKGVHMLVGNFAYRGGTYFDTWAKSIVHYCFQQEPRTESVVGEPRADNQRVLKLNARVGMQVQFEFDFPHKRSALIQCGRERFFQQFAF</sequence>
<evidence type="ECO:0000259" key="2">
    <source>
        <dbReference type="SMART" id="SM01006"/>
    </source>
</evidence>
<dbReference type="InterPro" id="IPR007310">
    <property type="entry name" value="Aerobactin_biosyn_IucA/IucC_N"/>
</dbReference>
<dbReference type="EMBL" id="CP076643">
    <property type="protein sequence ID" value="QXO19026.1"/>
    <property type="molecule type" value="Genomic_DNA"/>
</dbReference>
<dbReference type="InterPro" id="IPR019432">
    <property type="entry name" value="Acyltransferase_MbtK/IucB-like"/>
</dbReference>